<evidence type="ECO:0000256" key="3">
    <source>
        <dbReference type="ARBA" id="ARBA00022576"/>
    </source>
</evidence>
<dbReference type="Gene3D" id="3.90.1150.10">
    <property type="entry name" value="Aspartate Aminotransferase, domain 1"/>
    <property type="match status" value="1"/>
</dbReference>
<dbReference type="Proteomes" id="UP000185746">
    <property type="component" value="Chromosome"/>
</dbReference>
<evidence type="ECO:0000256" key="2">
    <source>
        <dbReference type="ARBA" id="ARBA00007441"/>
    </source>
</evidence>
<dbReference type="InterPro" id="IPR015424">
    <property type="entry name" value="PyrdxlP-dep_Trfase"/>
</dbReference>
<dbReference type="GO" id="GO:0030170">
    <property type="term" value="F:pyridoxal phosphate binding"/>
    <property type="evidence" value="ECO:0007669"/>
    <property type="project" value="InterPro"/>
</dbReference>
<evidence type="ECO:0000256" key="4">
    <source>
        <dbReference type="ARBA" id="ARBA00022679"/>
    </source>
</evidence>
<proteinExistence type="inferred from homology"/>
<evidence type="ECO:0000256" key="1">
    <source>
        <dbReference type="ARBA" id="ARBA00001933"/>
    </source>
</evidence>
<evidence type="ECO:0000256" key="5">
    <source>
        <dbReference type="ARBA" id="ARBA00022898"/>
    </source>
</evidence>
<comment type="cofactor">
    <cofactor evidence="1 6">
        <name>pyridoxal 5'-phosphate</name>
        <dbReference type="ChEBI" id="CHEBI:597326"/>
    </cofactor>
</comment>
<dbReference type="GO" id="GO:0008483">
    <property type="term" value="F:transaminase activity"/>
    <property type="evidence" value="ECO:0007669"/>
    <property type="project" value="UniProtKB-KW"/>
</dbReference>
<dbReference type="FunFam" id="3.40.640.10:FF:000033">
    <property type="entry name" value="Aspartate aminotransferase"/>
    <property type="match status" value="1"/>
</dbReference>
<dbReference type="CDD" id="cd00609">
    <property type="entry name" value="AAT_like"/>
    <property type="match status" value="1"/>
</dbReference>
<evidence type="ECO:0000256" key="6">
    <source>
        <dbReference type="RuleBase" id="RU000481"/>
    </source>
</evidence>
<keyword evidence="3 6" id="KW-0032">Aminotransferase</keyword>
<evidence type="ECO:0000259" key="7">
    <source>
        <dbReference type="Pfam" id="PF00155"/>
    </source>
</evidence>
<keyword evidence="9" id="KW-1185">Reference proteome</keyword>
<dbReference type="Gene3D" id="3.40.640.10">
    <property type="entry name" value="Type I PLP-dependent aspartate aminotransferase-like (Major domain)"/>
    <property type="match status" value="1"/>
</dbReference>
<dbReference type="GO" id="GO:0006520">
    <property type="term" value="P:amino acid metabolic process"/>
    <property type="evidence" value="ECO:0007669"/>
    <property type="project" value="InterPro"/>
</dbReference>
<dbReference type="PANTHER" id="PTHR46383:SF4">
    <property type="entry name" value="AMINOTRANSFERASE"/>
    <property type="match status" value="1"/>
</dbReference>
<dbReference type="InterPro" id="IPR004839">
    <property type="entry name" value="Aminotransferase_I/II_large"/>
</dbReference>
<accession>A0A1D8JKF9</accession>
<evidence type="ECO:0000313" key="8">
    <source>
        <dbReference type="EMBL" id="AOV09197.1"/>
    </source>
</evidence>
<dbReference type="EC" id="2.6.1.-" evidence="6"/>
<feature type="domain" description="Aminotransferase class I/classII large" evidence="7">
    <location>
        <begin position="17"/>
        <end position="361"/>
    </location>
</feature>
<dbReference type="PROSITE" id="PS00105">
    <property type="entry name" value="AA_TRANSFER_CLASS_1"/>
    <property type="match status" value="1"/>
</dbReference>
<dbReference type="AlphaFoldDB" id="A0A1D8JKF9"/>
<dbReference type="InterPro" id="IPR004838">
    <property type="entry name" value="NHTrfase_class1_PyrdxlP-BS"/>
</dbReference>
<dbReference type="InterPro" id="IPR050596">
    <property type="entry name" value="AspAT/PAT-like"/>
</dbReference>
<dbReference type="PANTHER" id="PTHR46383">
    <property type="entry name" value="ASPARTATE AMINOTRANSFERASE"/>
    <property type="match status" value="1"/>
</dbReference>
<dbReference type="Pfam" id="PF00155">
    <property type="entry name" value="Aminotran_1_2"/>
    <property type="match status" value="1"/>
</dbReference>
<evidence type="ECO:0000313" key="9">
    <source>
        <dbReference type="Proteomes" id="UP000185746"/>
    </source>
</evidence>
<dbReference type="InterPro" id="IPR015421">
    <property type="entry name" value="PyrdxlP-dep_Trfase_major"/>
</dbReference>
<dbReference type="KEGG" id="surl:BI350_10630"/>
<dbReference type="EMBL" id="CP017560">
    <property type="protein sequence ID" value="AOV09197.1"/>
    <property type="molecule type" value="Genomic_DNA"/>
</dbReference>
<reference evidence="8 9" key="1">
    <citation type="submission" date="2016-09" db="EMBL/GenBank/DDBJ databases">
        <title>Complete genome sequence of the Lysinibacillus sphaericus LMG 22257, a specie of Bacillus with ureolytic activity that can effectively biodeposit calcium carbonate.</title>
        <authorList>
            <person name="Yan W."/>
        </authorList>
    </citation>
    <scope>NUCLEOTIDE SEQUENCE [LARGE SCALE GENOMIC DNA]</scope>
    <source>
        <strain evidence="8 9">LMG 22257</strain>
    </source>
</reference>
<protein>
    <recommendedName>
        <fullName evidence="6">Aminotransferase</fullName>
        <ecNumber evidence="6">2.6.1.-</ecNumber>
    </recommendedName>
</protein>
<organism evidence="8 9">
    <name type="scientific">Sporosarcina ureilytica</name>
    <dbReference type="NCBI Taxonomy" id="298596"/>
    <lineage>
        <taxon>Bacteria</taxon>
        <taxon>Bacillati</taxon>
        <taxon>Bacillota</taxon>
        <taxon>Bacilli</taxon>
        <taxon>Bacillales</taxon>
        <taxon>Caryophanaceae</taxon>
        <taxon>Sporosarcina</taxon>
    </lineage>
</organism>
<dbReference type="SUPFAM" id="SSF53383">
    <property type="entry name" value="PLP-dependent transferases"/>
    <property type="match status" value="1"/>
</dbReference>
<sequence length="375" mass="41954">MSGIRKIANVINEYPNAVNLTFGQPNFPTPDYIKEAGIKAIQDNQTAYTETAGIYELRKAACDYVHKLHGLSYNPDDEVIVTIGASEGLDIAFRTILEEGSEVILPAPVYPGYEPLIRMCNAIPVFVDTAKNNFKLTVSLLEEAITDKTRCIVLSYPSNPIGTIMTKKELQVIGKFLADKKIFIVADEIYSELIYEGKHYSVGAIPELKDRTIVLNGLSKSHAMTGWRIGFVFAPSYLTEEMYKVHSYNAICASTISQYAALEALIQGTHREEIVTMKKEYKERKEFVYNRLKELDLDVVEPQGAFYIFPSIKKTGLTSEVFAEKLLNQERVAVIPGNAFSDVGEGFIRISYAQSMKELKDGMDGIERLLVSLKT</sequence>
<keyword evidence="5" id="KW-0663">Pyridoxal phosphate</keyword>
<dbReference type="InterPro" id="IPR015422">
    <property type="entry name" value="PyrdxlP-dep_Trfase_small"/>
</dbReference>
<gene>
    <name evidence="8" type="ORF">BI350_10630</name>
</gene>
<name>A0A1D8JKF9_9BACL</name>
<comment type="similarity">
    <text evidence="2 6">Belongs to the class-I pyridoxal-phosphate-dependent aminotransferase family.</text>
</comment>
<keyword evidence="4 6" id="KW-0808">Transferase</keyword>